<evidence type="ECO:0000313" key="1">
    <source>
        <dbReference type="EMBL" id="KIF53893.1"/>
    </source>
</evidence>
<dbReference type="Proteomes" id="UP000031586">
    <property type="component" value="Unassembled WGS sequence"/>
</dbReference>
<reference evidence="1 2" key="1">
    <citation type="submission" date="2014-07" db="EMBL/GenBank/DDBJ databases">
        <title>Unique and conserved regions in Vibrio harveyi and related species in comparison with the shrimp pathogen Vibrio harveyi CAIM 1792.</title>
        <authorList>
            <person name="Espinoza-Valles I."/>
            <person name="Vora G."/>
            <person name="Leekitcharoenphon P."/>
            <person name="Ussery D."/>
            <person name="Hoj L."/>
            <person name="Gomez-Gil B."/>
        </authorList>
    </citation>
    <scope>NUCLEOTIDE SEQUENCE [LARGE SCALE GENOMIC DNA]</scope>
    <source>
        <strain evidence="2">CAIM 1854 / LMG 25443</strain>
    </source>
</reference>
<name>A0A0C1VVF4_9VIBR</name>
<protein>
    <submittedName>
        <fullName evidence="1">Uncharacterized protein</fullName>
    </submittedName>
</protein>
<gene>
    <name evidence="1" type="ORF">H735_05775</name>
</gene>
<sequence length="98" mass="11136">MEIWLYAVLNGNCKIYVTHNFVIANVYDNYTESELYQCIIISRINLHTATRCKQLVTMAIILGSNAHLSFKQGPVKDIYMECKTISVSIVFLTTTLAN</sequence>
<dbReference type="AlphaFoldDB" id="A0A0C1VVF4"/>
<organism evidence="1 2">
    <name type="scientific">Vibrio owensii CAIM 1854 = LMG 25443</name>
    <dbReference type="NCBI Taxonomy" id="1229493"/>
    <lineage>
        <taxon>Bacteria</taxon>
        <taxon>Pseudomonadati</taxon>
        <taxon>Pseudomonadota</taxon>
        <taxon>Gammaproteobacteria</taxon>
        <taxon>Vibrionales</taxon>
        <taxon>Vibrionaceae</taxon>
        <taxon>Vibrio</taxon>
    </lineage>
</organism>
<proteinExistence type="predicted"/>
<dbReference type="EMBL" id="JPRD01000011">
    <property type="protein sequence ID" value="KIF53893.1"/>
    <property type="molecule type" value="Genomic_DNA"/>
</dbReference>
<accession>A0A0C1VVF4</accession>
<evidence type="ECO:0000313" key="2">
    <source>
        <dbReference type="Proteomes" id="UP000031586"/>
    </source>
</evidence>
<dbReference type="PATRIC" id="fig|1229493.5.peg.219"/>
<comment type="caution">
    <text evidence="1">The sequence shown here is derived from an EMBL/GenBank/DDBJ whole genome shotgun (WGS) entry which is preliminary data.</text>
</comment>